<dbReference type="AlphaFoldDB" id="A0A132ECE2"/>
<proteinExistence type="predicted"/>
<keyword evidence="1" id="KW-0472">Membrane</keyword>
<protein>
    <submittedName>
        <fullName evidence="2">Uncharacterized protein</fullName>
    </submittedName>
</protein>
<dbReference type="OrthoDB" id="9104095at2"/>
<evidence type="ECO:0000313" key="3">
    <source>
        <dbReference type="Proteomes" id="UP000062912"/>
    </source>
</evidence>
<dbReference type="Proteomes" id="UP000062912">
    <property type="component" value="Unassembled WGS sequence"/>
</dbReference>
<feature type="transmembrane region" description="Helical" evidence="1">
    <location>
        <begin position="12"/>
        <end position="30"/>
    </location>
</feature>
<sequence length="90" mass="10278">MKFIEDGNFKEWVRVALIIIGLPLVIFSVRSGLKDILSIMIFCVGIVVASIGGYASQAHMFKIKPFDTHFEKMRAKKNKSQDGRRNDEEF</sequence>
<feature type="transmembrane region" description="Helical" evidence="1">
    <location>
        <begin position="36"/>
        <end position="55"/>
    </location>
</feature>
<reference evidence="2 3" key="1">
    <citation type="submission" date="2015-11" db="EMBL/GenBank/DDBJ databases">
        <title>Expanding the genomic diversity of Burkholderia species for the development of highly accurate diagnostics.</title>
        <authorList>
            <person name="Sahl J."/>
            <person name="Keim P."/>
            <person name="Wagner D."/>
        </authorList>
    </citation>
    <scope>NUCLEOTIDE SEQUENCE [LARGE SCALE GENOMIC DNA]</scope>
    <source>
        <strain evidence="2 3">MSMB368WGS</strain>
    </source>
</reference>
<keyword evidence="1" id="KW-1133">Transmembrane helix</keyword>
<name>A0A132ECE2_9BURK</name>
<keyword evidence="1" id="KW-0812">Transmembrane</keyword>
<dbReference type="RefSeq" id="WP_060244327.1">
    <property type="nucleotide sequence ID" value="NZ_LPJR01000052.1"/>
</dbReference>
<comment type="caution">
    <text evidence="2">The sequence shown here is derived from an EMBL/GenBank/DDBJ whole genome shotgun (WGS) entry which is preliminary data.</text>
</comment>
<dbReference type="EMBL" id="LPJR01000052">
    <property type="protein sequence ID" value="KWF24980.1"/>
    <property type="molecule type" value="Genomic_DNA"/>
</dbReference>
<accession>A0A132ECE2</accession>
<evidence type="ECO:0000256" key="1">
    <source>
        <dbReference type="SAM" id="Phobius"/>
    </source>
</evidence>
<gene>
    <name evidence="2" type="ORF">WT56_22070</name>
</gene>
<organism evidence="2 3">
    <name type="scientific">Burkholderia pseudomultivorans</name>
    <dbReference type="NCBI Taxonomy" id="1207504"/>
    <lineage>
        <taxon>Bacteria</taxon>
        <taxon>Pseudomonadati</taxon>
        <taxon>Pseudomonadota</taxon>
        <taxon>Betaproteobacteria</taxon>
        <taxon>Burkholderiales</taxon>
        <taxon>Burkholderiaceae</taxon>
        <taxon>Burkholderia</taxon>
        <taxon>Burkholderia cepacia complex</taxon>
    </lineage>
</organism>
<evidence type="ECO:0000313" key="2">
    <source>
        <dbReference type="EMBL" id="KWF24980.1"/>
    </source>
</evidence>